<evidence type="ECO:0000313" key="2">
    <source>
        <dbReference type="Proteomes" id="UP001164743"/>
    </source>
</evidence>
<dbReference type="GeneID" id="77802489"/>
<evidence type="ECO:0000313" key="1">
    <source>
        <dbReference type="EMBL" id="WAQ89970.1"/>
    </source>
</evidence>
<dbReference type="RefSeq" id="XP_053025525.1">
    <property type="nucleotide sequence ID" value="XM_053161594.1"/>
</dbReference>
<organism evidence="1 2">
    <name type="scientific">Puccinia triticina</name>
    <dbReference type="NCBI Taxonomy" id="208348"/>
    <lineage>
        <taxon>Eukaryota</taxon>
        <taxon>Fungi</taxon>
        <taxon>Dikarya</taxon>
        <taxon>Basidiomycota</taxon>
        <taxon>Pucciniomycotina</taxon>
        <taxon>Pucciniomycetes</taxon>
        <taxon>Pucciniales</taxon>
        <taxon>Pucciniaceae</taxon>
        <taxon>Puccinia</taxon>
    </lineage>
</organism>
<gene>
    <name evidence="1" type="ORF">PtA15_11A662</name>
</gene>
<reference evidence="1" key="1">
    <citation type="submission" date="2022-10" db="EMBL/GenBank/DDBJ databases">
        <title>Puccinia triticina Genome sequencing and assembly.</title>
        <authorList>
            <person name="Li C."/>
        </authorList>
    </citation>
    <scope>NUCLEOTIDE SEQUENCE</scope>
    <source>
        <strain evidence="1">Pt15</strain>
    </source>
</reference>
<keyword evidence="2" id="KW-1185">Reference proteome</keyword>
<accession>A0ABY7CZB4</accession>
<name>A0ABY7CZB4_9BASI</name>
<proteinExistence type="predicted"/>
<sequence length="159" mass="18122">MARVQSTDATLNRFSEQAGENYKDLFGKPQPHQTNNRPFASSETLKLQTRLSNMSSKSWIGLFEDTPEIRTHFVRSHGMLAVIDLLQQFQRSRDLISLLLRTINLVGVLRPDLTQHQPILLNLGPKGIWDISHAPKLLVPLMMTGKGRFRSIKSIFCRV</sequence>
<dbReference type="EMBL" id="CP110431">
    <property type="protein sequence ID" value="WAQ89970.1"/>
    <property type="molecule type" value="Genomic_DNA"/>
</dbReference>
<dbReference type="Proteomes" id="UP001164743">
    <property type="component" value="Chromosome 11A"/>
</dbReference>
<protein>
    <submittedName>
        <fullName evidence="1">Uncharacterized protein</fullName>
    </submittedName>
</protein>